<dbReference type="InterPro" id="IPR012907">
    <property type="entry name" value="Peptidase_S11_C"/>
</dbReference>
<feature type="signal peptide" evidence="15">
    <location>
        <begin position="1"/>
        <end position="25"/>
    </location>
</feature>
<dbReference type="GO" id="GO:0006508">
    <property type="term" value="P:proteolysis"/>
    <property type="evidence" value="ECO:0007669"/>
    <property type="project" value="UniProtKB-KW"/>
</dbReference>
<reference evidence="18 19" key="1">
    <citation type="submission" date="2018-08" db="EMBL/GenBank/DDBJ databases">
        <title>Genome of Clostridium chromiireducens C1, DSM12136.</title>
        <authorList>
            <person name="Xing M."/>
            <person name="Wei Y."/>
            <person name="Ang E.L."/>
            <person name="Zhao H."/>
            <person name="Zhang Y."/>
        </authorList>
    </citation>
    <scope>NUCLEOTIDE SEQUENCE [LARGE SCALE GENOMIC DNA]</scope>
    <source>
        <strain evidence="18 19">C1</strain>
    </source>
</reference>
<keyword evidence="7" id="KW-0378">Hydrolase</keyword>
<dbReference type="PRINTS" id="PR00725">
    <property type="entry name" value="DADACBPTASE1"/>
</dbReference>
<dbReference type="PANTHER" id="PTHR21581">
    <property type="entry name" value="D-ALANYL-D-ALANINE CARBOXYPEPTIDASE"/>
    <property type="match status" value="1"/>
</dbReference>
<evidence type="ECO:0000256" key="4">
    <source>
        <dbReference type="ARBA" id="ARBA00022645"/>
    </source>
</evidence>
<evidence type="ECO:0000313" key="19">
    <source>
        <dbReference type="Proteomes" id="UP000265930"/>
    </source>
</evidence>
<comment type="pathway">
    <text evidence="1">Cell wall biogenesis; peptidoglycan biosynthesis.</text>
</comment>
<evidence type="ECO:0000256" key="9">
    <source>
        <dbReference type="ARBA" id="ARBA00022984"/>
    </source>
</evidence>
<dbReference type="EMBL" id="QXDJ01000007">
    <property type="protein sequence ID" value="RII32560.1"/>
    <property type="molecule type" value="Genomic_DNA"/>
</dbReference>
<evidence type="ECO:0000256" key="8">
    <source>
        <dbReference type="ARBA" id="ARBA00022960"/>
    </source>
</evidence>
<dbReference type="PANTHER" id="PTHR21581:SF6">
    <property type="entry name" value="TRAFFICKING PROTEIN PARTICLE COMPLEX SUBUNIT 12"/>
    <property type="match status" value="1"/>
</dbReference>
<keyword evidence="8" id="KW-0133">Cell shape</keyword>
<comment type="similarity">
    <text evidence="2 14">Belongs to the peptidase S11 family.</text>
</comment>
<evidence type="ECO:0000256" key="2">
    <source>
        <dbReference type="ARBA" id="ARBA00007164"/>
    </source>
</evidence>
<dbReference type="GO" id="GO:0008360">
    <property type="term" value="P:regulation of cell shape"/>
    <property type="evidence" value="ECO:0007669"/>
    <property type="project" value="UniProtKB-KW"/>
</dbReference>
<dbReference type="UniPathway" id="UPA00219"/>
<keyword evidence="5" id="KW-0645">Protease</keyword>
<feature type="active site" description="Acyl-ester intermediate" evidence="12">
    <location>
        <position position="61"/>
    </location>
</feature>
<dbReference type="Pfam" id="PF00768">
    <property type="entry name" value="Peptidase_S11"/>
    <property type="match status" value="1"/>
</dbReference>
<evidence type="ECO:0000256" key="13">
    <source>
        <dbReference type="PIRSR" id="PIRSR618044-2"/>
    </source>
</evidence>
<evidence type="ECO:0000256" key="5">
    <source>
        <dbReference type="ARBA" id="ARBA00022670"/>
    </source>
</evidence>
<name>A0A399II30_9CLOT</name>
<dbReference type="Gene3D" id="3.40.710.10">
    <property type="entry name" value="DD-peptidase/beta-lactamase superfamily"/>
    <property type="match status" value="1"/>
</dbReference>
<dbReference type="Pfam" id="PF07943">
    <property type="entry name" value="PBP5_C"/>
    <property type="match status" value="1"/>
</dbReference>
<keyword evidence="4 18" id="KW-0121">Carboxypeptidase</keyword>
<evidence type="ECO:0000256" key="11">
    <source>
        <dbReference type="ARBA" id="ARBA00034000"/>
    </source>
</evidence>
<keyword evidence="9" id="KW-0573">Peptidoglycan synthesis</keyword>
<sequence>MKRLLKIFNILFLFLFSFTYTTVQAETTQPQINAEGCALIDASTGEVLFGKNEEKVLEPASTTKVMTAIIALEKCKLDDEVTVQEDFTKIDGTAIGLLKGDVVTVRELLLGLILESGNDCANALADHISGNISEFAKLMNAKAKELGALHTNFKNPSGLPDPEHTTTAHDLALFLREALNNKDYMTISNTPSYTINIKNNPQKTILINNKNYMINKNSKYYYPFAICGKNGYTTKSNHTYVAAAEKDGHVLVASFLNALDKDKNFHDMQTVFNYGFDNYSLVHLYKEGDKVSEYKINDDLTIPLIISKNIDYIVPKGKENSISSEIKLEDKDLSKQSFDKDDNIIKGTVYVNNKEYISVDLKAGTSRHYESPISINSLSQNNNTPILIGASATILAGLFGLRKLIKAKYGKK</sequence>
<dbReference type="GO" id="GO:0009252">
    <property type="term" value="P:peptidoglycan biosynthetic process"/>
    <property type="evidence" value="ECO:0007669"/>
    <property type="project" value="UniProtKB-UniPathway"/>
</dbReference>
<feature type="active site" description="Acyl-ester intermediate" evidence="12">
    <location>
        <position position="64"/>
    </location>
</feature>
<feature type="active site" evidence="12">
    <location>
        <position position="116"/>
    </location>
</feature>
<dbReference type="RefSeq" id="WP_119368040.1">
    <property type="nucleotide sequence ID" value="NZ_QXDJ01000007.1"/>
</dbReference>
<protein>
    <recommendedName>
        <fullName evidence="3">serine-type D-Ala-D-Ala carboxypeptidase</fullName>
        <ecNumber evidence="3">3.4.16.4</ecNumber>
    </recommendedName>
</protein>
<feature type="domain" description="Peptidase S11 D-alanyl-D-alanine carboxypeptidase A N-terminal" evidence="16">
    <location>
        <begin position="26"/>
        <end position="258"/>
    </location>
</feature>
<dbReference type="InterPro" id="IPR001967">
    <property type="entry name" value="Peptidase_S11_N"/>
</dbReference>
<evidence type="ECO:0000256" key="7">
    <source>
        <dbReference type="ARBA" id="ARBA00022801"/>
    </source>
</evidence>
<accession>A0A399II30</accession>
<keyword evidence="10" id="KW-0961">Cell wall biogenesis/degradation</keyword>
<feature type="binding site" evidence="13">
    <location>
        <position position="229"/>
    </location>
    <ligand>
        <name>substrate</name>
    </ligand>
</feature>
<keyword evidence="6 15" id="KW-0732">Signal</keyword>
<evidence type="ECO:0000256" key="1">
    <source>
        <dbReference type="ARBA" id="ARBA00004752"/>
    </source>
</evidence>
<evidence type="ECO:0000256" key="10">
    <source>
        <dbReference type="ARBA" id="ARBA00023316"/>
    </source>
</evidence>
<evidence type="ECO:0000259" key="16">
    <source>
        <dbReference type="Pfam" id="PF00768"/>
    </source>
</evidence>
<comment type="catalytic activity">
    <reaction evidence="11">
        <text>Preferential cleavage: (Ac)2-L-Lys-D-Ala-|-D-Ala. Also transpeptidation of peptidyl-alanyl moieties that are N-acyl substituents of D-alanine.</text>
        <dbReference type="EC" id="3.4.16.4"/>
    </reaction>
</comment>
<evidence type="ECO:0000259" key="17">
    <source>
        <dbReference type="Pfam" id="PF07943"/>
    </source>
</evidence>
<evidence type="ECO:0000256" key="3">
    <source>
        <dbReference type="ARBA" id="ARBA00012448"/>
    </source>
</evidence>
<evidence type="ECO:0000256" key="6">
    <source>
        <dbReference type="ARBA" id="ARBA00022729"/>
    </source>
</evidence>
<feature type="domain" description="Peptidase S11 D-Ala-D-Ala carboxypeptidase A C-terminal" evidence="17">
    <location>
        <begin position="279"/>
        <end position="365"/>
    </location>
</feature>
<evidence type="ECO:0000256" key="12">
    <source>
        <dbReference type="PIRSR" id="PIRSR618044-1"/>
    </source>
</evidence>
<evidence type="ECO:0000256" key="15">
    <source>
        <dbReference type="SAM" id="SignalP"/>
    </source>
</evidence>
<dbReference type="GO" id="GO:0009002">
    <property type="term" value="F:serine-type D-Ala-D-Ala carboxypeptidase activity"/>
    <property type="evidence" value="ECO:0007669"/>
    <property type="project" value="UniProtKB-EC"/>
</dbReference>
<dbReference type="Proteomes" id="UP000265930">
    <property type="component" value="Unassembled WGS sequence"/>
</dbReference>
<proteinExistence type="inferred from homology"/>
<comment type="caution">
    <text evidence="18">The sequence shown here is derived from an EMBL/GenBank/DDBJ whole genome shotgun (WGS) entry which is preliminary data.</text>
</comment>
<dbReference type="SUPFAM" id="SSF56601">
    <property type="entry name" value="beta-lactamase/transpeptidase-like"/>
    <property type="match status" value="1"/>
</dbReference>
<evidence type="ECO:0000256" key="14">
    <source>
        <dbReference type="RuleBase" id="RU004016"/>
    </source>
</evidence>
<gene>
    <name evidence="18" type="ORF">D2A34_23110</name>
</gene>
<feature type="chain" id="PRO_5017292173" description="serine-type D-Ala-D-Ala carboxypeptidase" evidence="15">
    <location>
        <begin position="26"/>
        <end position="412"/>
    </location>
</feature>
<dbReference type="InterPro" id="IPR018044">
    <property type="entry name" value="Peptidase_S11"/>
</dbReference>
<dbReference type="GO" id="GO:0071555">
    <property type="term" value="P:cell wall organization"/>
    <property type="evidence" value="ECO:0007669"/>
    <property type="project" value="UniProtKB-KW"/>
</dbReference>
<evidence type="ECO:0000313" key="18">
    <source>
        <dbReference type="EMBL" id="RII32560.1"/>
    </source>
</evidence>
<dbReference type="EC" id="3.4.16.4" evidence="3"/>
<dbReference type="AlphaFoldDB" id="A0A399II30"/>
<dbReference type="InterPro" id="IPR012338">
    <property type="entry name" value="Beta-lactam/transpept-like"/>
</dbReference>
<organism evidence="18 19">
    <name type="scientific">Clostridium chromiireducens</name>
    <dbReference type="NCBI Taxonomy" id="225345"/>
    <lineage>
        <taxon>Bacteria</taxon>
        <taxon>Bacillati</taxon>
        <taxon>Bacillota</taxon>
        <taxon>Clostridia</taxon>
        <taxon>Eubacteriales</taxon>
        <taxon>Clostridiaceae</taxon>
        <taxon>Clostridium</taxon>
    </lineage>
</organism>